<evidence type="ECO:0000313" key="8">
    <source>
        <dbReference type="Proteomes" id="UP000231086"/>
    </source>
</evidence>
<dbReference type="FunFam" id="1.10.286.20:FF:000001">
    <property type="entry name" value="Elongation factor Ts"/>
    <property type="match status" value="1"/>
</dbReference>
<dbReference type="CDD" id="cd14275">
    <property type="entry name" value="UBA_EF-Ts"/>
    <property type="match status" value="1"/>
</dbReference>
<comment type="function">
    <text evidence="5">Associates with the EF-Tu.GDP complex and induces the exchange of GDP to GTP. It remains bound to the aminoacyl-tRNA.EF-Tu.GTP complex up to the GTP hydrolysis stage on the ribosome.</text>
</comment>
<gene>
    <name evidence="5 7" type="primary">tsf</name>
    <name evidence="7" type="ORF">COU85_02825</name>
</gene>
<evidence type="ECO:0000256" key="2">
    <source>
        <dbReference type="ARBA" id="ARBA00016956"/>
    </source>
</evidence>
<comment type="similarity">
    <text evidence="1 5">Belongs to the EF-Ts family.</text>
</comment>
<sequence>MEINAQLVKELRDQTGCSIGKCKEALVEAGGDMDKAALVLKKQGAKIAAKKADRQTGQGLIEAYIHGDGRVGVLLQLLCESDFVAKNDAFRELAHDIAMHIAAMDPQYISSQDVPAKVIDKEKEIFMEQIKKEGKPKTVAEKIVAGKLNKFLTEICLLQQPFIKDETQTVGKLIEQKIGQIGENIKVGQFTRFSI</sequence>
<dbReference type="SUPFAM" id="SSF46934">
    <property type="entry name" value="UBA-like"/>
    <property type="match status" value="1"/>
</dbReference>
<dbReference type="HAMAP" id="MF_00050">
    <property type="entry name" value="EF_Ts"/>
    <property type="match status" value="1"/>
</dbReference>
<dbReference type="Gene3D" id="3.30.479.20">
    <property type="entry name" value="Elongation factor Ts, dimerisation domain"/>
    <property type="match status" value="1"/>
</dbReference>
<dbReference type="GO" id="GO:0005737">
    <property type="term" value="C:cytoplasm"/>
    <property type="evidence" value="ECO:0007669"/>
    <property type="project" value="UniProtKB-SubCell"/>
</dbReference>
<name>A0A2M8KI96_9BACT</name>
<keyword evidence="5" id="KW-0963">Cytoplasm</keyword>
<dbReference type="FunFam" id="1.10.8.10:FF:000001">
    <property type="entry name" value="Elongation factor Ts"/>
    <property type="match status" value="1"/>
</dbReference>
<dbReference type="Gene3D" id="1.10.8.10">
    <property type="entry name" value="DNA helicase RuvA subunit, C-terminal domain"/>
    <property type="match status" value="1"/>
</dbReference>
<keyword evidence="4 5" id="KW-0648">Protein biosynthesis</keyword>
<dbReference type="EMBL" id="PFEA01000053">
    <property type="protein sequence ID" value="PJE59613.1"/>
    <property type="molecule type" value="Genomic_DNA"/>
</dbReference>
<dbReference type="PROSITE" id="PS01126">
    <property type="entry name" value="EF_TS_1"/>
    <property type="match status" value="1"/>
</dbReference>
<organism evidence="7 8">
    <name type="scientific">Candidatus Portnoybacteria bacterium CG10_big_fil_rev_8_21_14_0_10_44_7</name>
    <dbReference type="NCBI Taxonomy" id="1974816"/>
    <lineage>
        <taxon>Bacteria</taxon>
        <taxon>Candidatus Portnoyibacteriota</taxon>
    </lineage>
</organism>
<proteinExistence type="inferred from homology"/>
<comment type="caution">
    <text evidence="7">The sequence shown here is derived from an EMBL/GenBank/DDBJ whole genome shotgun (WGS) entry which is preliminary data.</text>
</comment>
<dbReference type="SUPFAM" id="SSF54713">
    <property type="entry name" value="Elongation factor Ts (EF-Ts), dimerisation domain"/>
    <property type="match status" value="1"/>
</dbReference>
<dbReference type="InterPro" id="IPR001816">
    <property type="entry name" value="Transl_elong_EFTs/EF1B"/>
</dbReference>
<dbReference type="InterPro" id="IPR036402">
    <property type="entry name" value="EF-Ts_dimer_sf"/>
</dbReference>
<dbReference type="PANTHER" id="PTHR11741:SF0">
    <property type="entry name" value="ELONGATION FACTOR TS, MITOCHONDRIAL"/>
    <property type="match status" value="1"/>
</dbReference>
<dbReference type="GO" id="GO:0003746">
    <property type="term" value="F:translation elongation factor activity"/>
    <property type="evidence" value="ECO:0007669"/>
    <property type="project" value="UniProtKB-UniRule"/>
</dbReference>
<comment type="subcellular location">
    <subcellularLocation>
        <location evidence="5">Cytoplasm</location>
    </subcellularLocation>
</comment>
<dbReference type="InterPro" id="IPR009060">
    <property type="entry name" value="UBA-like_sf"/>
</dbReference>
<protein>
    <recommendedName>
        <fullName evidence="2 5">Elongation factor Ts</fullName>
        <shortName evidence="5">EF-Ts</shortName>
    </recommendedName>
</protein>
<reference evidence="8" key="1">
    <citation type="submission" date="2017-09" db="EMBL/GenBank/DDBJ databases">
        <title>Depth-based differentiation of microbial function through sediment-hosted aquifers and enrichment of novel symbionts in the deep terrestrial subsurface.</title>
        <authorList>
            <person name="Probst A.J."/>
            <person name="Ladd B."/>
            <person name="Jarett J.K."/>
            <person name="Geller-Mcgrath D.E."/>
            <person name="Sieber C.M.K."/>
            <person name="Emerson J.B."/>
            <person name="Anantharaman K."/>
            <person name="Thomas B.C."/>
            <person name="Malmstrom R."/>
            <person name="Stieglmeier M."/>
            <person name="Klingl A."/>
            <person name="Woyke T."/>
            <person name="Ryan C.M."/>
            <person name="Banfield J.F."/>
        </authorList>
    </citation>
    <scope>NUCLEOTIDE SEQUENCE [LARGE SCALE GENOMIC DNA]</scope>
</reference>
<dbReference type="Pfam" id="PF00889">
    <property type="entry name" value="EF_TS"/>
    <property type="match status" value="1"/>
</dbReference>
<dbReference type="InterPro" id="IPR018101">
    <property type="entry name" value="Transl_elong_Ts_CS"/>
</dbReference>
<feature type="region of interest" description="Involved in Mg(2+) ion dislocation from EF-Tu" evidence="5">
    <location>
        <begin position="81"/>
        <end position="84"/>
    </location>
</feature>
<dbReference type="PANTHER" id="PTHR11741">
    <property type="entry name" value="ELONGATION FACTOR TS"/>
    <property type="match status" value="1"/>
</dbReference>
<evidence type="ECO:0000256" key="5">
    <source>
        <dbReference type="HAMAP-Rule" id="MF_00050"/>
    </source>
</evidence>
<dbReference type="InterPro" id="IPR014039">
    <property type="entry name" value="Transl_elong_EFTs/EF1B_dimer"/>
</dbReference>
<evidence type="ECO:0000256" key="3">
    <source>
        <dbReference type="ARBA" id="ARBA00022768"/>
    </source>
</evidence>
<evidence type="ECO:0000313" key="7">
    <source>
        <dbReference type="EMBL" id="PJE59613.1"/>
    </source>
</evidence>
<evidence type="ECO:0000256" key="4">
    <source>
        <dbReference type="ARBA" id="ARBA00022917"/>
    </source>
</evidence>
<accession>A0A2M8KI96</accession>
<evidence type="ECO:0000256" key="1">
    <source>
        <dbReference type="ARBA" id="ARBA00005532"/>
    </source>
</evidence>
<dbReference type="Proteomes" id="UP000231086">
    <property type="component" value="Unassembled WGS sequence"/>
</dbReference>
<dbReference type="AlphaFoldDB" id="A0A2M8KI96"/>
<feature type="domain" description="Translation elongation factor EFTs/EF1B dimerisation" evidence="6">
    <location>
        <begin position="35"/>
        <end position="194"/>
    </location>
</feature>
<dbReference type="NCBIfam" id="TIGR00116">
    <property type="entry name" value="tsf"/>
    <property type="match status" value="1"/>
</dbReference>
<dbReference type="Gene3D" id="1.10.286.20">
    <property type="match status" value="1"/>
</dbReference>
<keyword evidence="3 5" id="KW-0251">Elongation factor</keyword>
<evidence type="ECO:0000259" key="6">
    <source>
        <dbReference type="Pfam" id="PF00889"/>
    </source>
</evidence>